<protein>
    <submittedName>
        <fullName evidence="2">Alpha/beta hydrolase</fullName>
    </submittedName>
</protein>
<reference evidence="2" key="1">
    <citation type="journal article" date="2021" name="PeerJ">
        <title>Extensive microbial diversity within the chicken gut microbiome revealed by metagenomics and culture.</title>
        <authorList>
            <person name="Gilroy R."/>
            <person name="Ravi A."/>
            <person name="Getino M."/>
            <person name="Pursley I."/>
            <person name="Horton D.L."/>
            <person name="Alikhan N.F."/>
            <person name="Baker D."/>
            <person name="Gharbi K."/>
            <person name="Hall N."/>
            <person name="Watson M."/>
            <person name="Adriaenssens E.M."/>
            <person name="Foster-Nyarko E."/>
            <person name="Jarju S."/>
            <person name="Secka A."/>
            <person name="Antonio M."/>
            <person name="Oren A."/>
            <person name="Chaudhuri R.R."/>
            <person name="La Ragione R."/>
            <person name="Hildebrand F."/>
            <person name="Pallen M.J."/>
        </authorList>
    </citation>
    <scope>NUCLEOTIDE SEQUENCE</scope>
    <source>
        <strain evidence="2">CHK160-4876</strain>
    </source>
</reference>
<gene>
    <name evidence="2" type="ORF">K8V30_09295</name>
</gene>
<organism evidence="2 3">
    <name type="scientific">Metalysinibacillus jejuensis</name>
    <dbReference type="NCBI Taxonomy" id="914327"/>
    <lineage>
        <taxon>Bacteria</taxon>
        <taxon>Bacillati</taxon>
        <taxon>Bacillota</taxon>
        <taxon>Bacilli</taxon>
        <taxon>Bacillales</taxon>
        <taxon>Caryophanaceae</taxon>
        <taxon>Metalysinibacillus</taxon>
    </lineage>
</organism>
<dbReference type="PANTHER" id="PTHR43265">
    <property type="entry name" value="ESTERASE ESTD"/>
    <property type="match status" value="1"/>
</dbReference>
<dbReference type="Proteomes" id="UP000700212">
    <property type="component" value="Unassembled WGS sequence"/>
</dbReference>
<evidence type="ECO:0000259" key="1">
    <source>
        <dbReference type="Pfam" id="PF12146"/>
    </source>
</evidence>
<keyword evidence="2" id="KW-0378">Hydrolase</keyword>
<dbReference type="AlphaFoldDB" id="A0A921NCB9"/>
<evidence type="ECO:0000313" key="2">
    <source>
        <dbReference type="EMBL" id="HJH11861.1"/>
    </source>
</evidence>
<dbReference type="PROSITE" id="PS51257">
    <property type="entry name" value="PROKAR_LIPOPROTEIN"/>
    <property type="match status" value="1"/>
</dbReference>
<feature type="domain" description="Serine aminopeptidase S33" evidence="1">
    <location>
        <begin position="181"/>
        <end position="385"/>
    </location>
</feature>
<comment type="caution">
    <text evidence="2">The sequence shown here is derived from an EMBL/GenBank/DDBJ whole genome shotgun (WGS) entry which is preliminary data.</text>
</comment>
<dbReference type="PANTHER" id="PTHR43265:SF1">
    <property type="entry name" value="ESTERASE ESTD"/>
    <property type="match status" value="1"/>
</dbReference>
<dbReference type="EMBL" id="DYTV01000124">
    <property type="protein sequence ID" value="HJH11861.1"/>
    <property type="molecule type" value="Genomic_DNA"/>
</dbReference>
<proteinExistence type="predicted"/>
<dbReference type="SUPFAM" id="SSF53474">
    <property type="entry name" value="alpha/beta-Hydrolases"/>
    <property type="match status" value="1"/>
</dbReference>
<evidence type="ECO:0000313" key="3">
    <source>
        <dbReference type="Proteomes" id="UP000700212"/>
    </source>
</evidence>
<dbReference type="Gene3D" id="3.40.50.1820">
    <property type="entry name" value="alpha/beta hydrolase"/>
    <property type="match status" value="1"/>
</dbReference>
<accession>A0A921NCB9</accession>
<dbReference type="InterPro" id="IPR029058">
    <property type="entry name" value="AB_hydrolase_fold"/>
</dbReference>
<dbReference type="Pfam" id="PF12146">
    <property type="entry name" value="Hydrolase_4"/>
    <property type="match status" value="1"/>
</dbReference>
<sequence>MKKYIMLMLMVLIIAGCNQKPIEPAPKEDYTKEFLGDWHGTMRLAEQDVPIKVYLTSETAEITWTTKEQEKTVFSNVTYDEHKVMGKIIRDEQEIEVEAELTNHRIDGTYYSNEKSYPFTLVRGALIVENSEEPFLVEVKGGQLTTTLLTPQLPKMPLYIIVGGSGPTTKDGNTEGLGKNNSYLQVAEALADEHIATIRFDKRGVGENKALGLAEERMTFIDFIDDVAAIVEAAKKDERFSEVNLIGHSEGSLIALTVAQQQGVDRIISLAGAGRPIDEVLVEQLKPRLDPKIMHEAQVIIDKLKKGERVDEVSEALQIIFRPSVQPYMASWMRLNPQEIIADLAMPILLVNGTTDLQVPVTDAELLKKAQPAAKLAIIEGMNHVLKQAPLAQEENIKTYTDETLPLHPQLLEAITAFINE</sequence>
<reference evidence="2" key="2">
    <citation type="submission" date="2021-09" db="EMBL/GenBank/DDBJ databases">
        <authorList>
            <person name="Gilroy R."/>
        </authorList>
    </citation>
    <scope>NUCLEOTIDE SEQUENCE</scope>
    <source>
        <strain evidence="2">CHK160-4876</strain>
    </source>
</reference>
<dbReference type="InterPro" id="IPR053145">
    <property type="entry name" value="AB_hydrolase_Est10"/>
</dbReference>
<name>A0A921NCB9_9BACL</name>
<dbReference type="GO" id="GO:0052689">
    <property type="term" value="F:carboxylic ester hydrolase activity"/>
    <property type="evidence" value="ECO:0007669"/>
    <property type="project" value="TreeGrafter"/>
</dbReference>
<dbReference type="InterPro" id="IPR022742">
    <property type="entry name" value="Hydrolase_4"/>
</dbReference>